<keyword evidence="9" id="KW-1185">Reference proteome</keyword>
<keyword evidence="3" id="KW-0677">Repeat</keyword>
<dbReference type="Gene3D" id="1.25.40.10">
    <property type="entry name" value="Tetratricopeptide repeat domain"/>
    <property type="match status" value="4"/>
</dbReference>
<comment type="similarity">
    <text evidence="2">Belongs to the PPR family. P subfamily.</text>
</comment>
<reference evidence="9" key="1">
    <citation type="journal article" date="2016" name="Nat. Biotechnol.">
        <title>Sequencing wild and cultivated cassava and related species reveals extensive interspecific hybridization and genetic diversity.</title>
        <authorList>
            <person name="Bredeson J.V."/>
            <person name="Lyons J.B."/>
            <person name="Prochnik S.E."/>
            <person name="Wu G.A."/>
            <person name="Ha C.M."/>
            <person name="Edsinger-Gonzales E."/>
            <person name="Grimwood J."/>
            <person name="Schmutz J."/>
            <person name="Rabbi I.Y."/>
            <person name="Egesi C."/>
            <person name="Nauluvula P."/>
            <person name="Lebot V."/>
            <person name="Ndunguru J."/>
            <person name="Mkamilo G."/>
            <person name="Bart R.S."/>
            <person name="Setter T.L."/>
            <person name="Gleadow R.M."/>
            <person name="Kulakow P."/>
            <person name="Ferguson M.E."/>
            <person name="Rounsley S."/>
            <person name="Rokhsar D.S."/>
        </authorList>
    </citation>
    <scope>NUCLEOTIDE SEQUENCE [LARGE SCALE GENOMIC DNA]</scope>
    <source>
        <strain evidence="9">cv. AM560-2</strain>
    </source>
</reference>
<comment type="caution">
    <text evidence="8">The sequence shown here is derived from an EMBL/GenBank/DDBJ whole genome shotgun (WGS) entry which is preliminary data.</text>
</comment>
<feature type="repeat" description="PPR" evidence="7">
    <location>
        <begin position="167"/>
        <end position="201"/>
    </location>
</feature>
<name>A0A2C9W810_MANES</name>
<dbReference type="InterPro" id="IPR011990">
    <property type="entry name" value="TPR-like_helical_dom_sf"/>
</dbReference>
<dbReference type="EMBL" id="CM004389">
    <property type="protein sequence ID" value="OAY54913.1"/>
    <property type="molecule type" value="Genomic_DNA"/>
</dbReference>
<dbReference type="OrthoDB" id="429961at2759"/>
<organism evidence="8 9">
    <name type="scientific">Manihot esculenta</name>
    <name type="common">Cassava</name>
    <name type="synonym">Jatropha manihot</name>
    <dbReference type="NCBI Taxonomy" id="3983"/>
    <lineage>
        <taxon>Eukaryota</taxon>
        <taxon>Viridiplantae</taxon>
        <taxon>Streptophyta</taxon>
        <taxon>Embryophyta</taxon>
        <taxon>Tracheophyta</taxon>
        <taxon>Spermatophyta</taxon>
        <taxon>Magnoliopsida</taxon>
        <taxon>eudicotyledons</taxon>
        <taxon>Gunneridae</taxon>
        <taxon>Pentapetalae</taxon>
        <taxon>rosids</taxon>
        <taxon>fabids</taxon>
        <taxon>Malpighiales</taxon>
        <taxon>Euphorbiaceae</taxon>
        <taxon>Crotonoideae</taxon>
        <taxon>Manihoteae</taxon>
        <taxon>Manihot</taxon>
    </lineage>
</organism>
<dbReference type="PROSITE" id="PS50005">
    <property type="entry name" value="TPR"/>
    <property type="match status" value="1"/>
</dbReference>
<feature type="repeat" description="TPR" evidence="6">
    <location>
        <begin position="378"/>
        <end position="411"/>
    </location>
</feature>
<dbReference type="SUPFAM" id="SSF48452">
    <property type="entry name" value="TPR-like"/>
    <property type="match status" value="2"/>
</dbReference>
<evidence type="ECO:0008006" key="10">
    <source>
        <dbReference type="Google" id="ProtNLM"/>
    </source>
</evidence>
<proteinExistence type="inferred from homology"/>
<dbReference type="PROSITE" id="PS51375">
    <property type="entry name" value="PPR"/>
    <property type="match status" value="2"/>
</dbReference>
<dbReference type="GO" id="GO:0005739">
    <property type="term" value="C:mitochondrion"/>
    <property type="evidence" value="ECO:0000318"/>
    <property type="project" value="GO_Central"/>
</dbReference>
<dbReference type="Pfam" id="PF13041">
    <property type="entry name" value="PPR_2"/>
    <property type="match status" value="1"/>
</dbReference>
<dbReference type="InterPro" id="IPR002885">
    <property type="entry name" value="PPR_rpt"/>
</dbReference>
<dbReference type="FunFam" id="1.25.40.10:FF:000385">
    <property type="entry name" value="Pentatricopeptide repeat-containing protein mitochondrial"/>
    <property type="match status" value="1"/>
</dbReference>
<evidence type="ECO:0000313" key="8">
    <source>
        <dbReference type="EMBL" id="OAY54913.1"/>
    </source>
</evidence>
<evidence type="ECO:0000256" key="3">
    <source>
        <dbReference type="ARBA" id="ARBA00022737"/>
    </source>
</evidence>
<feature type="repeat" description="PPR" evidence="7">
    <location>
        <begin position="132"/>
        <end position="166"/>
    </location>
</feature>
<evidence type="ECO:0000256" key="4">
    <source>
        <dbReference type="ARBA" id="ARBA00022946"/>
    </source>
</evidence>
<dbReference type="GO" id="GO:0003729">
    <property type="term" value="F:mRNA binding"/>
    <property type="evidence" value="ECO:0007669"/>
    <property type="project" value="UniProtKB-ARBA"/>
</dbReference>
<comment type="subcellular location">
    <subcellularLocation>
        <location evidence="1">Mitochondrion</location>
    </subcellularLocation>
</comment>
<sequence>MAPIRFFAIFNRTQSLISNAVLKTRYSSSASNNLFSRISPLGDPGISLVPVLDKWAEEGAKVKGFELQKIVKVLRARRRYRHALEVSEWMTGKVVSSFSPADCAVQLDLIGRVRGLETAESYFQNLDDQAKTDKTYGALLNCYVREGLVDKSLNHMQKMKELGFAFSSLNYNGLMCLYTNTGQLEKVLDVLSEMKENGVSPDNFSYRICMNACAARSDLSGVEKILKEIENQPHISLDWMTYSTVANIYIKAGVKERALVYLKKCEEKGNKDALGYNHLISLYASLGNKDEIMRLWGLAKAKCKKLVNRDYLTMLGSLVKLGEFEETEKLLQEWESSCQIYDFRVPNVLLIGYCQKGLVEKAEEMLRDIVKKQKTAIPNSWSIIAAGYVDKQNMEKAFQCMKEALTLQTDNKGWRPKPELISSILSWLGDNGDVEEVEAFVCSLENKVPKNRELYRTLVKAYVRCGKQVDGLLGSMKADQIDVDEEMKTILGSRLQEG</sequence>
<protein>
    <recommendedName>
        <fullName evidence="10">Pentacotripeptide-repeat region of PRORP domain-containing protein</fullName>
    </recommendedName>
</protein>
<dbReference type="OMA" id="CKKQLNR"/>
<dbReference type="InterPro" id="IPR019734">
    <property type="entry name" value="TPR_rpt"/>
</dbReference>
<dbReference type="Proteomes" id="UP000091857">
    <property type="component" value="Chromosome 3"/>
</dbReference>
<evidence type="ECO:0000313" key="9">
    <source>
        <dbReference type="Proteomes" id="UP000091857"/>
    </source>
</evidence>
<evidence type="ECO:0000256" key="7">
    <source>
        <dbReference type="PROSITE-ProRule" id="PRU00708"/>
    </source>
</evidence>
<evidence type="ECO:0000256" key="5">
    <source>
        <dbReference type="ARBA" id="ARBA00023128"/>
    </source>
</evidence>
<keyword evidence="5" id="KW-0496">Mitochondrion</keyword>
<dbReference type="AlphaFoldDB" id="A0A2C9W810"/>
<dbReference type="Pfam" id="PF01535">
    <property type="entry name" value="PPR"/>
    <property type="match status" value="4"/>
</dbReference>
<dbReference type="Gramene" id="Manes.03G111800.1.v8.1">
    <property type="protein sequence ID" value="Manes.03G111800.1.v8.1.CDS"/>
    <property type="gene ID" value="Manes.03G111800.v8.1"/>
</dbReference>
<evidence type="ECO:0000256" key="1">
    <source>
        <dbReference type="ARBA" id="ARBA00004173"/>
    </source>
</evidence>
<gene>
    <name evidence="8" type="ORF">MANES_03G111800v8</name>
</gene>
<keyword evidence="4" id="KW-0809">Transit peptide</keyword>
<dbReference type="PANTHER" id="PTHR45717">
    <property type="entry name" value="OS12G0527900 PROTEIN"/>
    <property type="match status" value="1"/>
</dbReference>
<dbReference type="NCBIfam" id="TIGR00756">
    <property type="entry name" value="PPR"/>
    <property type="match status" value="2"/>
</dbReference>
<dbReference type="PANTHER" id="PTHR45717:SF7">
    <property type="entry name" value="PENTACOTRIPEPTIDE-REPEAT REGION OF PRORP DOMAIN-CONTAINING PROTEIN"/>
    <property type="match status" value="1"/>
</dbReference>
<accession>A0A2C9W810</accession>
<evidence type="ECO:0000256" key="2">
    <source>
        <dbReference type="ARBA" id="ARBA00007626"/>
    </source>
</evidence>
<keyword evidence="6" id="KW-0802">TPR repeat</keyword>
<evidence type="ECO:0000256" key="6">
    <source>
        <dbReference type="PROSITE-ProRule" id="PRU00339"/>
    </source>
</evidence>